<evidence type="ECO:0000313" key="3">
    <source>
        <dbReference type="Proteomes" id="UP000593568"/>
    </source>
</evidence>
<evidence type="ECO:0000313" key="2">
    <source>
        <dbReference type="EMBL" id="MBA0776066.1"/>
    </source>
</evidence>
<protein>
    <recommendedName>
        <fullName evidence="1">NB-ARC domain-containing protein</fullName>
    </recommendedName>
</protein>
<reference evidence="2 3" key="1">
    <citation type="journal article" date="2019" name="Genome Biol. Evol.">
        <title>Insights into the evolution of the New World diploid cottons (Gossypium, subgenus Houzingenia) based on genome sequencing.</title>
        <authorList>
            <person name="Grover C.E."/>
            <person name="Arick M.A. 2nd"/>
            <person name="Thrash A."/>
            <person name="Conover J.L."/>
            <person name="Sanders W.S."/>
            <person name="Peterson D.G."/>
            <person name="Frelichowski J.E."/>
            <person name="Scheffler J.A."/>
            <person name="Scheffler B.E."/>
            <person name="Wendel J.F."/>
        </authorList>
    </citation>
    <scope>NUCLEOTIDE SEQUENCE [LARGE SCALE GENOMIC DNA]</scope>
    <source>
        <strain evidence="2">8</strain>
        <tissue evidence="2">Leaf</tissue>
    </source>
</reference>
<feature type="non-terminal residue" evidence="2">
    <location>
        <position position="65"/>
    </location>
</feature>
<comment type="caution">
    <text evidence="2">The sequence shown here is derived from an EMBL/GenBank/DDBJ whole genome shotgun (WGS) entry which is preliminary data.</text>
</comment>
<sequence>MVGKFLIILDNLWNQWGDEDLKNIGIPLVENGKGSKAILTTRKQKVCKYIRSEHMVQLNFMGDDK</sequence>
<dbReference type="InterPro" id="IPR002182">
    <property type="entry name" value="NB-ARC"/>
</dbReference>
<dbReference type="SUPFAM" id="SSF52540">
    <property type="entry name" value="P-loop containing nucleoside triphosphate hydrolases"/>
    <property type="match status" value="1"/>
</dbReference>
<accession>A0A7J9ESN7</accession>
<dbReference type="AlphaFoldDB" id="A0A7J9ESN7"/>
<organism evidence="2 3">
    <name type="scientific">Gossypium trilobum</name>
    <dbReference type="NCBI Taxonomy" id="34281"/>
    <lineage>
        <taxon>Eukaryota</taxon>
        <taxon>Viridiplantae</taxon>
        <taxon>Streptophyta</taxon>
        <taxon>Embryophyta</taxon>
        <taxon>Tracheophyta</taxon>
        <taxon>Spermatophyta</taxon>
        <taxon>Magnoliopsida</taxon>
        <taxon>eudicotyledons</taxon>
        <taxon>Gunneridae</taxon>
        <taxon>Pentapetalae</taxon>
        <taxon>rosids</taxon>
        <taxon>malvids</taxon>
        <taxon>Malvales</taxon>
        <taxon>Malvaceae</taxon>
        <taxon>Malvoideae</taxon>
        <taxon>Gossypium</taxon>
    </lineage>
</organism>
<dbReference type="EMBL" id="JABEZW010000009">
    <property type="protein sequence ID" value="MBA0776066.1"/>
    <property type="molecule type" value="Genomic_DNA"/>
</dbReference>
<gene>
    <name evidence="2" type="ORF">Gotri_011120</name>
</gene>
<dbReference type="Pfam" id="PF00931">
    <property type="entry name" value="NB-ARC"/>
    <property type="match status" value="1"/>
</dbReference>
<dbReference type="Gene3D" id="3.40.50.300">
    <property type="entry name" value="P-loop containing nucleotide triphosphate hydrolases"/>
    <property type="match status" value="1"/>
</dbReference>
<dbReference type="InterPro" id="IPR027417">
    <property type="entry name" value="P-loop_NTPase"/>
</dbReference>
<feature type="domain" description="NB-ARC" evidence="1">
    <location>
        <begin position="4"/>
        <end position="64"/>
    </location>
</feature>
<dbReference type="GO" id="GO:0043531">
    <property type="term" value="F:ADP binding"/>
    <property type="evidence" value="ECO:0007669"/>
    <property type="project" value="InterPro"/>
</dbReference>
<keyword evidence="3" id="KW-1185">Reference proteome</keyword>
<evidence type="ECO:0000259" key="1">
    <source>
        <dbReference type="Pfam" id="PF00931"/>
    </source>
</evidence>
<dbReference type="Proteomes" id="UP000593568">
    <property type="component" value="Unassembled WGS sequence"/>
</dbReference>
<proteinExistence type="predicted"/>
<name>A0A7J9ESN7_9ROSI</name>